<dbReference type="EMBL" id="CP052909">
    <property type="protein sequence ID" value="QNJ97002.1"/>
    <property type="molecule type" value="Genomic_DNA"/>
</dbReference>
<protein>
    <recommendedName>
        <fullName evidence="1">Sulfatase-modifying factor enzyme-like domain-containing protein</fullName>
    </recommendedName>
</protein>
<dbReference type="PANTHER" id="PTHR23150:SF19">
    <property type="entry name" value="FORMYLGLYCINE-GENERATING ENZYME"/>
    <property type="match status" value="1"/>
</dbReference>
<dbReference type="InterPro" id="IPR016187">
    <property type="entry name" value="CTDL_fold"/>
</dbReference>
<dbReference type="InterPro" id="IPR005532">
    <property type="entry name" value="SUMF_dom"/>
</dbReference>
<dbReference type="PANTHER" id="PTHR23150">
    <property type="entry name" value="SULFATASE MODIFYING FACTOR 1, 2"/>
    <property type="match status" value="1"/>
</dbReference>
<evidence type="ECO:0000313" key="2">
    <source>
        <dbReference type="EMBL" id="QNJ97002.1"/>
    </source>
</evidence>
<keyword evidence="3" id="KW-1185">Reference proteome</keyword>
<reference evidence="2 3" key="1">
    <citation type="submission" date="2020-04" db="EMBL/GenBank/DDBJ databases">
        <title>Genome sequence of Altibacter aquimarinus strain ALE3EI.</title>
        <authorList>
            <person name="Oh H.-M."/>
            <person name="Jang D."/>
        </authorList>
    </citation>
    <scope>NUCLEOTIDE SEQUENCE [LARGE SCALE GENOMIC DNA]</scope>
    <source>
        <strain evidence="2 3">ALE3EI</strain>
    </source>
</reference>
<evidence type="ECO:0000259" key="1">
    <source>
        <dbReference type="Pfam" id="PF03781"/>
    </source>
</evidence>
<dbReference type="KEGG" id="alti:ALE3EI_0417"/>
<proteinExistence type="predicted"/>
<evidence type="ECO:0000313" key="3">
    <source>
        <dbReference type="Proteomes" id="UP000515514"/>
    </source>
</evidence>
<dbReference type="RefSeq" id="WP_186990364.1">
    <property type="nucleotide sequence ID" value="NZ_CP052909.1"/>
</dbReference>
<dbReference type="Gene3D" id="3.90.1580.10">
    <property type="entry name" value="paralog of FGE (formylglycine-generating enzyme)"/>
    <property type="match status" value="1"/>
</dbReference>
<dbReference type="Proteomes" id="UP000515514">
    <property type="component" value="Chromosome"/>
</dbReference>
<accession>A0A7G8PRN6</accession>
<gene>
    <name evidence="2" type="ORF">ALE3EI_0417</name>
</gene>
<dbReference type="GO" id="GO:0120147">
    <property type="term" value="F:formylglycine-generating oxidase activity"/>
    <property type="evidence" value="ECO:0007669"/>
    <property type="project" value="TreeGrafter"/>
</dbReference>
<name>A0A7G8PRN6_9FLAO</name>
<dbReference type="SUPFAM" id="SSF56436">
    <property type="entry name" value="C-type lectin-like"/>
    <property type="match status" value="1"/>
</dbReference>
<dbReference type="Pfam" id="PF03781">
    <property type="entry name" value="FGE-sulfatase"/>
    <property type="match status" value="1"/>
</dbReference>
<dbReference type="InterPro" id="IPR042095">
    <property type="entry name" value="SUMF_sf"/>
</dbReference>
<organism evidence="2 3">
    <name type="scientific">Constantimarinum furrinae</name>
    <dbReference type="NCBI Taxonomy" id="2562285"/>
    <lineage>
        <taxon>Bacteria</taxon>
        <taxon>Pseudomonadati</taxon>
        <taxon>Bacteroidota</taxon>
        <taxon>Flavobacteriia</taxon>
        <taxon>Flavobacteriales</taxon>
        <taxon>Flavobacteriaceae</taxon>
        <taxon>Altibacter/Constantimarinum group</taxon>
        <taxon>Constantimarinum</taxon>
    </lineage>
</organism>
<dbReference type="InterPro" id="IPR051043">
    <property type="entry name" value="Sulfatase_Mod_Factor_Kinase"/>
</dbReference>
<dbReference type="AlphaFoldDB" id="A0A7G8PRN6"/>
<sequence>MRNIKLIRPGLLHIVLAIALCTGYTLTAQLGDLRAQFVEVQASNDNVIPTFYMGKYEIRVSEYRLFLNALGEPFPEPPEYGWDDNLPMVGLSFAEVQNYCNWLTDSYQVQFTVPSEAQWKLAAGTTQDNLESDLNRPMCSDCFSPGESGIYGLNGNVWEWTSTLIDNEFHIIRGGSFLENSTELNVTRSSTISPELQLSDVGFRLLLTDKGMKKYLFSYEVRELLYQLFPEYTNLRVEPYALYIDDFEIAWGEQDFPIITIDTTEKSLAFCCIDAIDGVMEMITKQAINFSFDEDKLPTAQQLVSLINNRDLSIFID</sequence>
<feature type="domain" description="Sulfatase-modifying factor enzyme-like" evidence="1">
    <location>
        <begin position="127"/>
        <end position="206"/>
    </location>
</feature>